<dbReference type="GO" id="GO:0005085">
    <property type="term" value="F:guanyl-nucleotide exchange factor activity"/>
    <property type="evidence" value="ECO:0007669"/>
    <property type="project" value="InterPro"/>
</dbReference>
<dbReference type="AlphaFoldDB" id="A0A7S3YHZ2"/>
<reference evidence="2" key="1">
    <citation type="submission" date="2021-01" db="EMBL/GenBank/DDBJ databases">
        <authorList>
            <person name="Corre E."/>
            <person name="Pelletier E."/>
            <person name="Niang G."/>
            <person name="Scheremetjew M."/>
            <person name="Finn R."/>
            <person name="Kale V."/>
            <person name="Holt S."/>
            <person name="Cochrane G."/>
            <person name="Meng A."/>
            <person name="Brown T."/>
            <person name="Cohen L."/>
        </authorList>
    </citation>
    <scope>NUCLEOTIDE SEQUENCE</scope>
    <source>
        <strain evidence="2">CCCM811</strain>
    </source>
</reference>
<dbReference type="PANTHER" id="PTHR12673">
    <property type="entry name" value="FACIOGENITAL DYSPLASIA PROTEIN"/>
    <property type="match status" value="1"/>
</dbReference>
<dbReference type="Gene3D" id="1.20.900.10">
    <property type="entry name" value="Dbl homology (DH) domain"/>
    <property type="match status" value="1"/>
</dbReference>
<feature type="domain" description="DH" evidence="1">
    <location>
        <begin position="29"/>
        <end position="218"/>
    </location>
</feature>
<dbReference type="GO" id="GO:0005737">
    <property type="term" value="C:cytoplasm"/>
    <property type="evidence" value="ECO:0007669"/>
    <property type="project" value="TreeGrafter"/>
</dbReference>
<dbReference type="Pfam" id="PF00621">
    <property type="entry name" value="RhoGEF"/>
    <property type="match status" value="1"/>
</dbReference>
<dbReference type="SMART" id="SM00325">
    <property type="entry name" value="RhoGEF"/>
    <property type="match status" value="1"/>
</dbReference>
<evidence type="ECO:0000313" key="2">
    <source>
        <dbReference type="EMBL" id="CAE0652228.1"/>
    </source>
</evidence>
<accession>A0A7S3YHZ2</accession>
<evidence type="ECO:0000259" key="1">
    <source>
        <dbReference type="PROSITE" id="PS50010"/>
    </source>
</evidence>
<dbReference type="SUPFAM" id="SSF48065">
    <property type="entry name" value="DBL homology domain (DH-domain)"/>
    <property type="match status" value="1"/>
</dbReference>
<dbReference type="PANTHER" id="PTHR12673:SF159">
    <property type="entry name" value="LD03170P"/>
    <property type="match status" value="1"/>
</dbReference>
<gene>
    <name evidence="2" type="ORF">LGLO00237_LOCUS5432</name>
</gene>
<organism evidence="2">
    <name type="scientific">Lotharella globosa</name>
    <dbReference type="NCBI Taxonomy" id="91324"/>
    <lineage>
        <taxon>Eukaryota</taxon>
        <taxon>Sar</taxon>
        <taxon>Rhizaria</taxon>
        <taxon>Cercozoa</taxon>
        <taxon>Chlorarachniophyceae</taxon>
        <taxon>Lotharella</taxon>
    </lineage>
</organism>
<dbReference type="EMBL" id="HBIV01007331">
    <property type="protein sequence ID" value="CAE0652228.1"/>
    <property type="molecule type" value="Transcribed_RNA"/>
</dbReference>
<dbReference type="CDD" id="cd00160">
    <property type="entry name" value="RhoGEF"/>
    <property type="match status" value="1"/>
</dbReference>
<name>A0A7S3YHZ2_9EUKA</name>
<sequence length="220" mass="26366">MRYRKINNWGQFDDGKEVQSSDPGFLEDQRSRVRAELVSSEEIYAKKLQTFYKHYAYPLSQEKHDHAVMKHQDKWDRYFKELENIKDFHRDVMVTNLQAAQPSQEDGDYEDIGERFMNVASYLTEMYVPYLRKFSEIRDSIKNERRKSKYQQFFDDASRQCGGLQIEDFLIMPVQRIPRYKMLLSELIKYTPDDHEEKKSLQEAHEMILKILADVNSRAN</sequence>
<proteinExistence type="predicted"/>
<dbReference type="InterPro" id="IPR035899">
    <property type="entry name" value="DBL_dom_sf"/>
</dbReference>
<dbReference type="InterPro" id="IPR000219">
    <property type="entry name" value="DH_dom"/>
</dbReference>
<dbReference type="InterPro" id="IPR051092">
    <property type="entry name" value="FYVE_RhoGEF_PH"/>
</dbReference>
<dbReference type="PROSITE" id="PS50010">
    <property type="entry name" value="DH_2"/>
    <property type="match status" value="1"/>
</dbReference>
<protein>
    <recommendedName>
        <fullName evidence="1">DH domain-containing protein</fullName>
    </recommendedName>
</protein>